<feature type="transmembrane region" description="Helical" evidence="1">
    <location>
        <begin position="80"/>
        <end position="102"/>
    </location>
</feature>
<dbReference type="EMBL" id="SOCA01000020">
    <property type="protein sequence ID" value="TDU62510.1"/>
    <property type="molecule type" value="Genomic_DNA"/>
</dbReference>
<feature type="transmembrane region" description="Helical" evidence="1">
    <location>
        <begin position="20"/>
        <end position="41"/>
    </location>
</feature>
<keyword evidence="1" id="KW-0472">Membrane</keyword>
<gene>
    <name evidence="2" type="ORF">EI77_04675</name>
</gene>
<keyword evidence="1" id="KW-0812">Transmembrane</keyword>
<keyword evidence="1" id="KW-1133">Transmembrane helix</keyword>
<evidence type="ECO:0000313" key="3">
    <source>
        <dbReference type="Proteomes" id="UP000295662"/>
    </source>
</evidence>
<accession>A0A4R7RJ94</accession>
<feature type="transmembrane region" description="Helical" evidence="1">
    <location>
        <begin position="53"/>
        <end position="74"/>
    </location>
</feature>
<name>A0A4R7RJ94_9BACT</name>
<dbReference type="RefSeq" id="WP_133797615.1">
    <property type="nucleotide sequence ID" value="NZ_SOCA01000020.1"/>
</dbReference>
<reference evidence="2 3" key="1">
    <citation type="submission" date="2019-03" db="EMBL/GenBank/DDBJ databases">
        <title>Genomic Encyclopedia of Archaeal and Bacterial Type Strains, Phase II (KMG-II): from individual species to whole genera.</title>
        <authorList>
            <person name="Goeker M."/>
        </authorList>
    </citation>
    <scope>NUCLEOTIDE SEQUENCE [LARGE SCALE GENOMIC DNA]</scope>
    <source>
        <strain evidence="2 3">ATCC 25309</strain>
    </source>
</reference>
<protein>
    <submittedName>
        <fullName evidence="2">Uncharacterized protein</fullName>
    </submittedName>
</protein>
<comment type="caution">
    <text evidence="2">The sequence shown here is derived from an EMBL/GenBank/DDBJ whole genome shotgun (WGS) entry which is preliminary data.</text>
</comment>
<sequence length="104" mass="11346">MLKQIISRQPEDASAPSGWFARYGYLALLLLLLAASVLPIVVLDSSRRNALDIAGRLAVPVMLICNHVAFVLSFPRRVQLALRIVAVVIMICALTLMGMSVARD</sequence>
<dbReference type="AlphaFoldDB" id="A0A4R7RJ94"/>
<evidence type="ECO:0000313" key="2">
    <source>
        <dbReference type="EMBL" id="TDU62510.1"/>
    </source>
</evidence>
<organism evidence="2 3">
    <name type="scientific">Prosthecobacter fusiformis</name>
    <dbReference type="NCBI Taxonomy" id="48464"/>
    <lineage>
        <taxon>Bacteria</taxon>
        <taxon>Pseudomonadati</taxon>
        <taxon>Verrucomicrobiota</taxon>
        <taxon>Verrucomicrobiia</taxon>
        <taxon>Verrucomicrobiales</taxon>
        <taxon>Verrucomicrobiaceae</taxon>
        <taxon>Prosthecobacter</taxon>
    </lineage>
</organism>
<proteinExistence type="predicted"/>
<dbReference type="Proteomes" id="UP000295662">
    <property type="component" value="Unassembled WGS sequence"/>
</dbReference>
<keyword evidence="3" id="KW-1185">Reference proteome</keyword>
<evidence type="ECO:0000256" key="1">
    <source>
        <dbReference type="SAM" id="Phobius"/>
    </source>
</evidence>